<dbReference type="GO" id="GO:0050839">
    <property type="term" value="F:cell adhesion molecule binding"/>
    <property type="evidence" value="ECO:0007669"/>
    <property type="project" value="TreeGrafter"/>
</dbReference>
<proteinExistence type="predicted"/>
<dbReference type="EMBL" id="CAKKLH010000016">
    <property type="protein sequence ID" value="CAH0099297.1"/>
    <property type="molecule type" value="Genomic_DNA"/>
</dbReference>
<dbReference type="GO" id="GO:0031012">
    <property type="term" value="C:extracellular matrix"/>
    <property type="evidence" value="ECO:0007669"/>
    <property type="project" value="TreeGrafter"/>
</dbReference>
<dbReference type="SUPFAM" id="SSF82153">
    <property type="entry name" value="FAS1 domain"/>
    <property type="match status" value="1"/>
</dbReference>
<dbReference type="PROSITE" id="PS50213">
    <property type="entry name" value="FAS1"/>
    <property type="match status" value="1"/>
</dbReference>
<dbReference type="PANTHER" id="PTHR10900">
    <property type="entry name" value="PERIOSTIN-RELATED"/>
    <property type="match status" value="1"/>
</dbReference>
<dbReference type="GO" id="GO:0030198">
    <property type="term" value="P:extracellular matrix organization"/>
    <property type="evidence" value="ECO:0007669"/>
    <property type="project" value="TreeGrafter"/>
</dbReference>
<feature type="chain" id="PRO_5035304355" description="FAS1 domain-containing protein" evidence="1">
    <location>
        <begin position="24"/>
        <end position="163"/>
    </location>
</feature>
<feature type="domain" description="FAS1" evidence="2">
    <location>
        <begin position="25"/>
        <end position="159"/>
    </location>
</feature>
<dbReference type="InterPro" id="IPR036378">
    <property type="entry name" value="FAS1_dom_sf"/>
</dbReference>
<evidence type="ECO:0000256" key="1">
    <source>
        <dbReference type="SAM" id="SignalP"/>
    </source>
</evidence>
<protein>
    <recommendedName>
        <fullName evidence="2">FAS1 domain-containing protein</fullName>
    </recommendedName>
</protein>
<name>A0A8J2WF71_9CRUS</name>
<dbReference type="InterPro" id="IPR000782">
    <property type="entry name" value="FAS1_domain"/>
</dbReference>
<keyword evidence="1" id="KW-0732">Signal</keyword>
<dbReference type="AlphaFoldDB" id="A0A8J2WF71"/>
<gene>
    <name evidence="3" type="ORF">DGAL_LOCUS1423</name>
</gene>
<sequence length="163" mass="17077">MNSPVVFLSLLLATTCLSAPANGTSIMDLLLRARQDRLSTLVQALQASGLADTLQKDGPYTLFAPVNDAFKSLPEGAIAKLTANPADLKKVLLRHVFKGSISASELKTGDLTNIDGGVSKVVVSGPDNITLDGAKLYLPMNTTMTAASNGVIHFIDKVLLPSA</sequence>
<dbReference type="SMART" id="SM00554">
    <property type="entry name" value="FAS1"/>
    <property type="match status" value="1"/>
</dbReference>
<keyword evidence="4" id="KW-1185">Reference proteome</keyword>
<dbReference type="Pfam" id="PF02469">
    <property type="entry name" value="Fasciclin"/>
    <property type="match status" value="1"/>
</dbReference>
<reference evidence="3" key="1">
    <citation type="submission" date="2021-11" db="EMBL/GenBank/DDBJ databases">
        <authorList>
            <person name="Schell T."/>
        </authorList>
    </citation>
    <scope>NUCLEOTIDE SEQUENCE</scope>
    <source>
        <strain evidence="3">M5</strain>
    </source>
</reference>
<dbReference type="Gene3D" id="2.30.180.10">
    <property type="entry name" value="FAS1 domain"/>
    <property type="match status" value="1"/>
</dbReference>
<dbReference type="PANTHER" id="PTHR10900:SF120">
    <property type="entry name" value="MUCIN-5AC-RELATED"/>
    <property type="match status" value="1"/>
</dbReference>
<organism evidence="3 4">
    <name type="scientific">Daphnia galeata</name>
    <dbReference type="NCBI Taxonomy" id="27404"/>
    <lineage>
        <taxon>Eukaryota</taxon>
        <taxon>Metazoa</taxon>
        <taxon>Ecdysozoa</taxon>
        <taxon>Arthropoda</taxon>
        <taxon>Crustacea</taxon>
        <taxon>Branchiopoda</taxon>
        <taxon>Diplostraca</taxon>
        <taxon>Cladocera</taxon>
        <taxon>Anomopoda</taxon>
        <taxon>Daphniidae</taxon>
        <taxon>Daphnia</taxon>
    </lineage>
</organism>
<dbReference type="GO" id="GO:0007155">
    <property type="term" value="P:cell adhesion"/>
    <property type="evidence" value="ECO:0007669"/>
    <property type="project" value="TreeGrafter"/>
</dbReference>
<dbReference type="Proteomes" id="UP000789390">
    <property type="component" value="Unassembled WGS sequence"/>
</dbReference>
<comment type="caution">
    <text evidence="3">The sequence shown here is derived from an EMBL/GenBank/DDBJ whole genome shotgun (WGS) entry which is preliminary data.</text>
</comment>
<accession>A0A8J2WF71</accession>
<dbReference type="OrthoDB" id="286301at2759"/>
<evidence type="ECO:0000313" key="4">
    <source>
        <dbReference type="Proteomes" id="UP000789390"/>
    </source>
</evidence>
<dbReference type="InterPro" id="IPR050904">
    <property type="entry name" value="Adhesion/Biosynth-related"/>
</dbReference>
<dbReference type="GO" id="GO:0005615">
    <property type="term" value="C:extracellular space"/>
    <property type="evidence" value="ECO:0007669"/>
    <property type="project" value="TreeGrafter"/>
</dbReference>
<dbReference type="FunFam" id="2.30.180.10:FF:000032">
    <property type="entry name" value="Fasciclin domain-containing protein, putative"/>
    <property type="match status" value="1"/>
</dbReference>
<evidence type="ECO:0000313" key="3">
    <source>
        <dbReference type="EMBL" id="CAH0099297.1"/>
    </source>
</evidence>
<feature type="signal peptide" evidence="1">
    <location>
        <begin position="1"/>
        <end position="23"/>
    </location>
</feature>
<evidence type="ECO:0000259" key="2">
    <source>
        <dbReference type="PROSITE" id="PS50213"/>
    </source>
</evidence>